<name>A0ABU6YGH0_9FABA</name>
<dbReference type="EMBL" id="JASCZI010241980">
    <property type="protein sequence ID" value="MED6208837.1"/>
    <property type="molecule type" value="Genomic_DNA"/>
</dbReference>
<dbReference type="Proteomes" id="UP001341840">
    <property type="component" value="Unassembled WGS sequence"/>
</dbReference>
<proteinExistence type="predicted"/>
<protein>
    <submittedName>
        <fullName evidence="1">Uncharacterized protein</fullName>
    </submittedName>
</protein>
<sequence length="122" mass="13608">MASLSAEASAVKGEEKVLLAIVAVRSLPSESLNTTTVDPEQDTAEKAASMLFLIHPFSGGCQVLIPVFFYPTHIRRWETEMKPIKVHSEWTTRERTLDSDDELGTIKILAVIQMMHRLITPS</sequence>
<gene>
    <name evidence="1" type="ORF">PIB30_048933</name>
</gene>
<organism evidence="1 2">
    <name type="scientific">Stylosanthes scabra</name>
    <dbReference type="NCBI Taxonomy" id="79078"/>
    <lineage>
        <taxon>Eukaryota</taxon>
        <taxon>Viridiplantae</taxon>
        <taxon>Streptophyta</taxon>
        <taxon>Embryophyta</taxon>
        <taxon>Tracheophyta</taxon>
        <taxon>Spermatophyta</taxon>
        <taxon>Magnoliopsida</taxon>
        <taxon>eudicotyledons</taxon>
        <taxon>Gunneridae</taxon>
        <taxon>Pentapetalae</taxon>
        <taxon>rosids</taxon>
        <taxon>fabids</taxon>
        <taxon>Fabales</taxon>
        <taxon>Fabaceae</taxon>
        <taxon>Papilionoideae</taxon>
        <taxon>50 kb inversion clade</taxon>
        <taxon>dalbergioids sensu lato</taxon>
        <taxon>Dalbergieae</taxon>
        <taxon>Pterocarpus clade</taxon>
        <taxon>Stylosanthes</taxon>
    </lineage>
</organism>
<accession>A0ABU6YGH0</accession>
<reference evidence="1 2" key="1">
    <citation type="journal article" date="2023" name="Plants (Basel)">
        <title>Bridging the Gap: Combining Genomics and Transcriptomics Approaches to Understand Stylosanthes scabra, an Orphan Legume from the Brazilian Caatinga.</title>
        <authorList>
            <person name="Ferreira-Neto J.R.C."/>
            <person name="da Silva M.D."/>
            <person name="Binneck E."/>
            <person name="de Melo N.F."/>
            <person name="da Silva R.H."/>
            <person name="de Melo A.L.T.M."/>
            <person name="Pandolfi V."/>
            <person name="Bustamante F.O."/>
            <person name="Brasileiro-Vidal A.C."/>
            <person name="Benko-Iseppon A.M."/>
        </authorList>
    </citation>
    <scope>NUCLEOTIDE SEQUENCE [LARGE SCALE GENOMIC DNA]</scope>
    <source>
        <tissue evidence="1">Leaves</tissue>
    </source>
</reference>
<comment type="caution">
    <text evidence="1">The sequence shown here is derived from an EMBL/GenBank/DDBJ whole genome shotgun (WGS) entry which is preliminary data.</text>
</comment>
<evidence type="ECO:0000313" key="1">
    <source>
        <dbReference type="EMBL" id="MED6208837.1"/>
    </source>
</evidence>
<evidence type="ECO:0000313" key="2">
    <source>
        <dbReference type="Proteomes" id="UP001341840"/>
    </source>
</evidence>
<keyword evidence="2" id="KW-1185">Reference proteome</keyword>